<evidence type="ECO:0000313" key="3">
    <source>
        <dbReference type="Proteomes" id="UP000318571"/>
    </source>
</evidence>
<evidence type="ECO:0000256" key="1">
    <source>
        <dbReference type="SAM" id="MobiDB-lite"/>
    </source>
</evidence>
<reference evidence="2 3" key="1">
    <citation type="journal article" date="2018" name="Nat. Ecol. Evol.">
        <title>Genomic signatures of mitonuclear coevolution across populations of Tigriopus californicus.</title>
        <authorList>
            <person name="Barreto F.S."/>
            <person name="Watson E.T."/>
            <person name="Lima T.G."/>
            <person name="Willett C.S."/>
            <person name="Edmands S."/>
            <person name="Li W."/>
            <person name="Burton R.S."/>
        </authorList>
    </citation>
    <scope>NUCLEOTIDE SEQUENCE [LARGE SCALE GENOMIC DNA]</scope>
    <source>
        <strain evidence="2 3">San Diego</strain>
    </source>
</reference>
<sequence length="276" mass="30326">MALALISYPTVRRSDSNEFEISRDRVFDSHEQRQDDLELVAPREQRFGSNSDSRCPSSCHYRHQDIDQVCTEDQSCRRGLVCSIANLCTTKGLGTQKQGAKCVHQTDCFEGLSCLKGRCDNFGREGDPCHSSKSCRGRRFKRQNSLVSQTVKFICQSVIIRADSNTPCASLIQCPCGEYCDRGDSNTPCASLIHCPCGEYCDRGGGKCRAAKCTEIGGECPAYGLPFNFRCHHGVCMLPQEDIQASISRVNKAAKAANRSPKGKGKGKLPKAKLIA</sequence>
<accession>A0A553PJZ9</accession>
<feature type="region of interest" description="Disordered" evidence="1">
    <location>
        <begin position="255"/>
        <end position="276"/>
    </location>
</feature>
<dbReference type="Proteomes" id="UP000318571">
    <property type="component" value="Chromosome 11"/>
</dbReference>
<protein>
    <submittedName>
        <fullName evidence="2">Uncharacterized protein</fullName>
    </submittedName>
</protein>
<keyword evidence="3" id="KW-1185">Reference proteome</keyword>
<evidence type="ECO:0000313" key="2">
    <source>
        <dbReference type="EMBL" id="TRY78002.1"/>
    </source>
</evidence>
<dbReference type="EMBL" id="VCGU01000003">
    <property type="protein sequence ID" value="TRY78002.1"/>
    <property type="molecule type" value="Genomic_DNA"/>
</dbReference>
<feature type="compositionally biased region" description="Basic residues" evidence="1">
    <location>
        <begin position="261"/>
        <end position="276"/>
    </location>
</feature>
<organism evidence="2 3">
    <name type="scientific">Tigriopus californicus</name>
    <name type="common">Marine copepod</name>
    <dbReference type="NCBI Taxonomy" id="6832"/>
    <lineage>
        <taxon>Eukaryota</taxon>
        <taxon>Metazoa</taxon>
        <taxon>Ecdysozoa</taxon>
        <taxon>Arthropoda</taxon>
        <taxon>Crustacea</taxon>
        <taxon>Multicrustacea</taxon>
        <taxon>Hexanauplia</taxon>
        <taxon>Copepoda</taxon>
        <taxon>Harpacticoida</taxon>
        <taxon>Harpacticidae</taxon>
        <taxon>Tigriopus</taxon>
    </lineage>
</organism>
<name>A0A553PJZ9_TIGCA</name>
<comment type="caution">
    <text evidence="2">The sequence shown here is derived from an EMBL/GenBank/DDBJ whole genome shotgun (WGS) entry which is preliminary data.</text>
</comment>
<dbReference type="AlphaFoldDB" id="A0A553PJZ9"/>
<proteinExistence type="predicted"/>
<gene>
    <name evidence="2" type="ORF">TCAL_08601</name>
</gene>